<dbReference type="FunFam" id="3.10.20.90:FF:000137">
    <property type="entry name" value="Fas associated factor 1"/>
    <property type="match status" value="1"/>
</dbReference>
<dbReference type="SMART" id="SM00594">
    <property type="entry name" value="UAS"/>
    <property type="match status" value="1"/>
</dbReference>
<dbReference type="InterPro" id="IPR029071">
    <property type="entry name" value="Ubiquitin-like_domsf"/>
</dbReference>
<dbReference type="InterPro" id="IPR044541">
    <property type="entry name" value="FAF1_UBA"/>
</dbReference>
<gene>
    <name evidence="3" type="primary">FAF1</name>
</gene>
<dbReference type="Pfam" id="PF14555">
    <property type="entry name" value="UBA_4"/>
    <property type="match status" value="1"/>
</dbReference>
<dbReference type="Gene3D" id="3.10.20.90">
    <property type="entry name" value="Phosphatidylinositol 3-kinase Catalytic Subunit, Chain A, domain 1"/>
    <property type="match status" value="3"/>
</dbReference>
<dbReference type="AlphaFoldDB" id="A0A5F8GUN9"/>
<dbReference type="SMART" id="SM00166">
    <property type="entry name" value="UBX"/>
    <property type="match status" value="1"/>
</dbReference>
<reference evidence="3" key="3">
    <citation type="submission" date="2025-09" db="UniProtKB">
        <authorList>
            <consortium name="Ensembl"/>
        </authorList>
    </citation>
    <scope>IDENTIFICATION</scope>
</reference>
<dbReference type="RefSeq" id="XP_056671147.1">
    <property type="nucleotide sequence ID" value="XM_056815169.1"/>
</dbReference>
<dbReference type="InterPro" id="IPR001012">
    <property type="entry name" value="UBX_dom"/>
</dbReference>
<dbReference type="CDD" id="cd17129">
    <property type="entry name" value="Ubl1_FAF1"/>
    <property type="match status" value="1"/>
</dbReference>
<proteinExistence type="predicted"/>
<dbReference type="InterPro" id="IPR033043">
    <property type="entry name" value="FAF1-like_UBX"/>
</dbReference>
<dbReference type="CDD" id="cd14413">
    <property type="entry name" value="UBA_FAF1"/>
    <property type="match status" value="1"/>
</dbReference>
<dbReference type="InterPro" id="IPR036249">
    <property type="entry name" value="Thioredoxin-like_sf"/>
</dbReference>
<feature type="domain" description="UBX" evidence="2">
    <location>
        <begin position="555"/>
        <end position="632"/>
    </location>
</feature>
<reference evidence="3" key="2">
    <citation type="submission" date="2025-08" db="UniProtKB">
        <authorList>
            <consortium name="Ensembl"/>
        </authorList>
    </citation>
    <scope>IDENTIFICATION</scope>
</reference>
<dbReference type="GeneTree" id="ENSGT00940000154831"/>
<dbReference type="Gene3D" id="3.40.30.10">
    <property type="entry name" value="Glutaredoxin"/>
    <property type="match status" value="1"/>
</dbReference>
<feature type="compositionally biased region" description="Basic and acidic residues" evidence="1">
    <location>
        <begin position="506"/>
        <end position="539"/>
    </location>
</feature>
<dbReference type="InterPro" id="IPR050730">
    <property type="entry name" value="UBX_domain-protein"/>
</dbReference>
<dbReference type="Pfam" id="PF00789">
    <property type="entry name" value="UBX"/>
    <property type="match status" value="1"/>
</dbReference>
<dbReference type="CDD" id="cd17056">
    <property type="entry name" value="Ubl_FAF1"/>
    <property type="match status" value="1"/>
</dbReference>
<dbReference type="InterPro" id="IPR006577">
    <property type="entry name" value="UAS"/>
</dbReference>
<feature type="region of interest" description="Disordered" evidence="1">
    <location>
        <begin position="506"/>
        <end position="561"/>
    </location>
</feature>
<dbReference type="CTD" id="11124"/>
<dbReference type="Proteomes" id="UP000002280">
    <property type="component" value="Chromosome 2"/>
</dbReference>
<keyword evidence="4" id="KW-1185">Reference proteome</keyword>
<feature type="region of interest" description="Disordered" evidence="1">
    <location>
        <begin position="42"/>
        <end position="70"/>
    </location>
</feature>
<evidence type="ECO:0000256" key="1">
    <source>
        <dbReference type="SAM" id="MobiDB-lite"/>
    </source>
</evidence>
<dbReference type="Pfam" id="PF21021">
    <property type="entry name" value="FAF1"/>
    <property type="match status" value="1"/>
</dbReference>
<dbReference type="FunFam" id="3.10.20.90:FF:000089">
    <property type="entry name" value="Fas associated factor 1"/>
    <property type="match status" value="1"/>
</dbReference>
<sequence length="636" mass="72026">MKACTGIENIDEAITLLEQNNWDLVAAINGVIPQENGILQSEYGGETGQGPAYGPASQSAASASAPSSSAFRPVVPSRQIVERQPRMLDFRVEYRDRNVDVVLEDSCTVGEIKQILENELQIPVSKMLLKGWKTGDVEDSTVLKTLHLPKNNCLYVLTPDLPPPSSSHAGALQESLNQNFMLIVTHREVQREYNLNFSGSSTIQEVKRNVYDLTSIPVRHQLWEGWPPSATDDSMCLVAAGLTYPCHQLTVGRRSSPAQAREESEEQCTDVHMVSDSDGDDFEDAPEFGVDDGEMFGIASSALRKSPMMPENAENEGDALLQFTAEFSSRYGDCHPVYFIGSLEAAFQEAFYGKARDRKLLAIYLHHDESVLTNVFCSQMLCAESIVSYLSQNFITWAWDMTKEANRARFLTMCTKHFGSVVAQTIRTQKTDQFPLFLIIMGKRSSNEVLNVIQGNTTVDELMMRLMAAVEIFMAQQQEDIKDEDEREARENMKREQDEAYRLSLEADRAKREAHEREVAEQSRLEQMRKEQEEEREAIRLSLEQSLPPEPKEENTEPVSKLRIRTPSGEFLERRFLASSQLRVVFDFVASKGFPWDEFKLLSTFPRRDVTQLDPNKSLLEVNLFPQETLFLEAKE</sequence>
<evidence type="ECO:0000313" key="4">
    <source>
        <dbReference type="Proteomes" id="UP000002280"/>
    </source>
</evidence>
<name>A0A5F8GUN9_MONDO</name>
<dbReference type="CDD" id="cd02990">
    <property type="entry name" value="UAS_FAF1"/>
    <property type="match status" value="1"/>
</dbReference>
<organism evidence="3 4">
    <name type="scientific">Monodelphis domestica</name>
    <name type="common">Gray short-tailed opossum</name>
    <dbReference type="NCBI Taxonomy" id="13616"/>
    <lineage>
        <taxon>Eukaryota</taxon>
        <taxon>Metazoa</taxon>
        <taxon>Chordata</taxon>
        <taxon>Craniata</taxon>
        <taxon>Vertebrata</taxon>
        <taxon>Euteleostomi</taxon>
        <taxon>Mammalia</taxon>
        <taxon>Metatheria</taxon>
        <taxon>Didelphimorphia</taxon>
        <taxon>Didelphidae</taxon>
        <taxon>Monodelphis</taxon>
    </lineage>
</organism>
<dbReference type="Ensembl" id="ENSMODT00000054234.1">
    <property type="protein sequence ID" value="ENSMODP00000050926.1"/>
    <property type="gene ID" value="ENSMODG00000001243.4"/>
</dbReference>
<dbReference type="InterPro" id="IPR049483">
    <property type="entry name" value="FAF1_2-like_UAS"/>
</dbReference>
<dbReference type="PROSITE" id="PS50033">
    <property type="entry name" value="UBX"/>
    <property type="match status" value="1"/>
</dbReference>
<dbReference type="PANTHER" id="PTHR23322:SF96">
    <property type="entry name" value="FAS-ASSOCIATED FACTOR 1"/>
    <property type="match status" value="1"/>
</dbReference>
<evidence type="ECO:0000259" key="2">
    <source>
        <dbReference type="PROSITE" id="PS50033"/>
    </source>
</evidence>
<feature type="compositionally biased region" description="Low complexity" evidence="1">
    <location>
        <begin position="52"/>
        <end position="70"/>
    </location>
</feature>
<evidence type="ECO:0000313" key="3">
    <source>
        <dbReference type="Ensembl" id="ENSMODP00000050926.1"/>
    </source>
</evidence>
<reference evidence="3 4" key="1">
    <citation type="journal article" date="2007" name="Nature">
        <title>Genome of the marsupial Monodelphis domestica reveals innovation in non-coding sequences.</title>
        <authorList>
            <person name="Mikkelsen T.S."/>
            <person name="Wakefield M.J."/>
            <person name="Aken B."/>
            <person name="Amemiya C.T."/>
            <person name="Chang J.L."/>
            <person name="Duke S."/>
            <person name="Garber M."/>
            <person name="Gentles A.J."/>
            <person name="Goodstadt L."/>
            <person name="Heger A."/>
            <person name="Jurka J."/>
            <person name="Kamal M."/>
            <person name="Mauceli E."/>
            <person name="Searle S.M."/>
            <person name="Sharpe T."/>
            <person name="Baker M.L."/>
            <person name="Batzer M.A."/>
            <person name="Benos P.V."/>
            <person name="Belov K."/>
            <person name="Clamp M."/>
            <person name="Cook A."/>
            <person name="Cuff J."/>
            <person name="Das R."/>
            <person name="Davidow L."/>
            <person name="Deakin J.E."/>
            <person name="Fazzari M.J."/>
            <person name="Glass J.L."/>
            <person name="Grabherr M."/>
            <person name="Greally J.M."/>
            <person name="Gu W."/>
            <person name="Hore T.A."/>
            <person name="Huttley G.A."/>
            <person name="Kleber M."/>
            <person name="Jirtle R.L."/>
            <person name="Koina E."/>
            <person name="Lee J.T."/>
            <person name="Mahony S."/>
            <person name="Marra M.A."/>
            <person name="Miller R.D."/>
            <person name="Nicholls R.D."/>
            <person name="Oda M."/>
            <person name="Papenfuss A.T."/>
            <person name="Parra Z.E."/>
            <person name="Pollock D.D."/>
            <person name="Ray D.A."/>
            <person name="Schein J.E."/>
            <person name="Speed T.P."/>
            <person name="Thompson K."/>
            <person name="VandeBerg J.L."/>
            <person name="Wade C.M."/>
            <person name="Walker J.A."/>
            <person name="Waters P.D."/>
            <person name="Webber C."/>
            <person name="Weidman J.R."/>
            <person name="Xie X."/>
            <person name="Zody M.C."/>
            <person name="Baldwin J."/>
            <person name="Abdouelleil A."/>
            <person name="Abdulkadir J."/>
            <person name="Abebe A."/>
            <person name="Abera B."/>
            <person name="Abreu J."/>
            <person name="Acer S.C."/>
            <person name="Aftuck L."/>
            <person name="Alexander A."/>
            <person name="An P."/>
            <person name="Anderson E."/>
            <person name="Anderson S."/>
            <person name="Arachi H."/>
            <person name="Azer M."/>
            <person name="Bachantsang P."/>
            <person name="Barry A."/>
            <person name="Bayul T."/>
            <person name="Berlin A."/>
            <person name="Bessette D."/>
            <person name="Bloom T."/>
            <person name="Bloom T."/>
            <person name="Boguslavskiy L."/>
            <person name="Bonnet C."/>
            <person name="Boukhgalter B."/>
            <person name="Bourzgui I."/>
            <person name="Brown A."/>
            <person name="Cahill P."/>
            <person name="Channer S."/>
            <person name="Cheshatsang Y."/>
            <person name="Chuda L."/>
            <person name="Citroen M."/>
            <person name="Collymore A."/>
            <person name="Cooke P."/>
            <person name="Costello M."/>
            <person name="D'Aco K."/>
            <person name="Daza R."/>
            <person name="De Haan G."/>
            <person name="DeGray S."/>
            <person name="DeMaso C."/>
            <person name="Dhargay N."/>
            <person name="Dooley K."/>
            <person name="Dooley E."/>
            <person name="Doricent M."/>
            <person name="Dorje P."/>
            <person name="Dorjee K."/>
            <person name="Dupes A."/>
            <person name="Elong R."/>
            <person name="Falk J."/>
            <person name="Farina A."/>
            <person name="Faro S."/>
            <person name="Ferguson D."/>
            <person name="Fisher S."/>
            <person name="Foley C.D."/>
            <person name="Franke A."/>
            <person name="Friedrich D."/>
            <person name="Gadbois L."/>
            <person name="Gearin G."/>
            <person name="Gearin C.R."/>
            <person name="Giannoukos G."/>
            <person name="Goode T."/>
            <person name="Graham J."/>
            <person name="Grandbois E."/>
            <person name="Grewal S."/>
            <person name="Gyaltsen K."/>
            <person name="Hafez N."/>
            <person name="Hagos B."/>
            <person name="Hall J."/>
            <person name="Henson C."/>
            <person name="Hollinger A."/>
            <person name="Honan T."/>
            <person name="Huard M.D."/>
            <person name="Hughes L."/>
            <person name="Hurhula B."/>
            <person name="Husby M.E."/>
            <person name="Kamat A."/>
            <person name="Kanga B."/>
            <person name="Kashin S."/>
            <person name="Khazanovich D."/>
            <person name="Kisner P."/>
            <person name="Lance K."/>
            <person name="Lara M."/>
            <person name="Lee W."/>
            <person name="Lennon N."/>
            <person name="Letendre F."/>
            <person name="LeVine R."/>
            <person name="Lipovsky A."/>
            <person name="Liu X."/>
            <person name="Liu J."/>
            <person name="Liu S."/>
            <person name="Lokyitsang T."/>
            <person name="Lokyitsang Y."/>
            <person name="Lubonja R."/>
            <person name="Lui A."/>
            <person name="MacDonald P."/>
            <person name="Magnisalis V."/>
            <person name="Maru K."/>
            <person name="Matthews C."/>
            <person name="McCusker W."/>
            <person name="McDonough S."/>
            <person name="Mehta T."/>
            <person name="Meldrim J."/>
            <person name="Meneus L."/>
            <person name="Mihai O."/>
            <person name="Mihalev A."/>
            <person name="Mihova T."/>
            <person name="Mittelman R."/>
            <person name="Mlenga V."/>
            <person name="Montmayeur A."/>
            <person name="Mulrain L."/>
            <person name="Navidi A."/>
            <person name="Naylor J."/>
            <person name="Negash T."/>
            <person name="Nguyen T."/>
            <person name="Nguyen N."/>
            <person name="Nicol R."/>
            <person name="Norbu C."/>
            <person name="Norbu N."/>
            <person name="Novod N."/>
            <person name="O'Neill B."/>
            <person name="Osman S."/>
            <person name="Markiewicz E."/>
            <person name="Oyono O.L."/>
            <person name="Patti C."/>
            <person name="Phunkhang P."/>
            <person name="Pierre F."/>
            <person name="Priest M."/>
            <person name="Raghuraman S."/>
            <person name="Rege F."/>
            <person name="Reyes R."/>
            <person name="Rise C."/>
            <person name="Rogov P."/>
            <person name="Ross K."/>
            <person name="Ryan E."/>
            <person name="Settipalli S."/>
            <person name="Shea T."/>
            <person name="Sherpa N."/>
            <person name="Shi L."/>
            <person name="Shih D."/>
            <person name="Sparrow T."/>
            <person name="Spaulding J."/>
            <person name="Stalker J."/>
            <person name="Stange-Thomann N."/>
            <person name="Stavropoulos S."/>
            <person name="Stone C."/>
            <person name="Strader C."/>
            <person name="Tesfaye S."/>
            <person name="Thomson T."/>
            <person name="Thoulutsang Y."/>
            <person name="Thoulutsang D."/>
            <person name="Topham K."/>
            <person name="Topping I."/>
            <person name="Tsamla T."/>
            <person name="Vassiliev H."/>
            <person name="Vo A."/>
            <person name="Wangchuk T."/>
            <person name="Wangdi T."/>
            <person name="Weiand M."/>
            <person name="Wilkinson J."/>
            <person name="Wilson A."/>
            <person name="Yadav S."/>
            <person name="Young G."/>
            <person name="Yu Q."/>
            <person name="Zembek L."/>
            <person name="Zhong D."/>
            <person name="Zimmer A."/>
            <person name="Zwirko Z."/>
            <person name="Jaffe D.B."/>
            <person name="Alvarez P."/>
            <person name="Brockman W."/>
            <person name="Butler J."/>
            <person name="Chin C."/>
            <person name="Gnerre S."/>
            <person name="MacCallum I."/>
            <person name="Graves J.A."/>
            <person name="Ponting C.P."/>
            <person name="Breen M."/>
            <person name="Samollow P.B."/>
            <person name="Lander E.S."/>
            <person name="Lindblad-Toh K."/>
        </authorList>
    </citation>
    <scope>NUCLEOTIDE SEQUENCE [LARGE SCALE GENOMIC DNA]</scope>
</reference>
<dbReference type="CDD" id="cd01771">
    <property type="entry name" value="UBX_UBXN3A"/>
    <property type="match status" value="1"/>
</dbReference>
<dbReference type="Gene3D" id="1.10.8.10">
    <property type="entry name" value="DNA helicase RuvA subunit, C-terminal domain"/>
    <property type="match status" value="1"/>
</dbReference>
<protein>
    <submittedName>
        <fullName evidence="3">Fas associated factor 1</fullName>
    </submittedName>
</protein>
<accession>A0A5F8GUN9</accession>
<dbReference type="PANTHER" id="PTHR23322">
    <property type="entry name" value="FAS-ASSOCIATED PROTEIN"/>
    <property type="match status" value="1"/>
</dbReference>
<dbReference type="GeneID" id="100021009"/>
<dbReference type="FunFam" id="3.40.30.10:FF:000061">
    <property type="entry name" value="Fas associated factor 1"/>
    <property type="match status" value="1"/>
</dbReference>
<dbReference type="FunFam" id="3.10.20.90:FF:000122">
    <property type="entry name" value="Fas associated factor 1"/>
    <property type="match status" value="1"/>
</dbReference>
<dbReference type="SUPFAM" id="SSF54236">
    <property type="entry name" value="Ubiquitin-like"/>
    <property type="match status" value="3"/>
</dbReference>
<dbReference type="SUPFAM" id="SSF52833">
    <property type="entry name" value="Thioredoxin-like"/>
    <property type="match status" value="1"/>
</dbReference>
<dbReference type="Bgee" id="ENSMODG00000001243">
    <property type="expression patterns" value="Expressed in cerebellum and 17 other cell types or tissues"/>
</dbReference>